<dbReference type="InterPro" id="IPR044164">
    <property type="entry name" value="CFI"/>
</dbReference>
<evidence type="ECO:0000256" key="1">
    <source>
        <dbReference type="ARBA" id="ARBA00004966"/>
    </source>
</evidence>
<dbReference type="RefSeq" id="XP_004497328.1">
    <property type="nucleotide sequence ID" value="XM_004497271.2"/>
</dbReference>
<dbReference type="Gene3D" id="1.10.890.20">
    <property type="match status" value="1"/>
</dbReference>
<evidence type="ECO:0000256" key="5">
    <source>
        <dbReference type="ARBA" id="ARBA00025429"/>
    </source>
</evidence>
<reference evidence="9" key="1">
    <citation type="journal article" date="2013" name="Nat. Biotechnol.">
        <title>Draft genome sequence of chickpea (Cicer arietinum) provides a resource for trait improvement.</title>
        <authorList>
            <person name="Varshney R.K."/>
            <person name="Song C."/>
            <person name="Saxena R.K."/>
            <person name="Azam S."/>
            <person name="Yu S."/>
            <person name="Sharpe A.G."/>
            <person name="Cannon S."/>
            <person name="Baek J."/>
            <person name="Rosen B.D."/>
            <person name="Tar'an B."/>
            <person name="Millan T."/>
            <person name="Zhang X."/>
            <person name="Ramsay L.D."/>
            <person name="Iwata A."/>
            <person name="Wang Y."/>
            <person name="Nelson W."/>
            <person name="Farmer A.D."/>
            <person name="Gaur P.M."/>
            <person name="Soderlund C."/>
            <person name="Penmetsa R.V."/>
            <person name="Xu C."/>
            <person name="Bharti A.K."/>
            <person name="He W."/>
            <person name="Winter P."/>
            <person name="Zhao S."/>
            <person name="Hane J.K."/>
            <person name="Carrasquilla-Garcia N."/>
            <person name="Condie J.A."/>
            <person name="Upadhyaya H.D."/>
            <person name="Luo M.C."/>
            <person name="Thudi M."/>
            <person name="Gowda C.L."/>
            <person name="Singh N.P."/>
            <person name="Lichtenzveig J."/>
            <person name="Gali K.K."/>
            <person name="Rubio J."/>
            <person name="Nadarajan N."/>
            <person name="Dolezel J."/>
            <person name="Bansal K.C."/>
            <person name="Xu X."/>
            <person name="Edwards D."/>
            <person name="Zhang G."/>
            <person name="Kahl G."/>
            <person name="Gil J."/>
            <person name="Singh K.B."/>
            <person name="Datta S.K."/>
            <person name="Jackson S.A."/>
            <person name="Wang J."/>
            <person name="Cook D.R."/>
        </authorList>
    </citation>
    <scope>NUCLEOTIDE SEQUENCE [LARGE SCALE GENOMIC DNA]</scope>
    <source>
        <strain evidence="9">cv. CDC Frontier</strain>
    </source>
</reference>
<dbReference type="GO" id="GO:0009813">
    <property type="term" value="P:flavonoid biosynthetic process"/>
    <property type="evidence" value="ECO:0007669"/>
    <property type="project" value="UniProtKB-UniPathway"/>
</dbReference>
<dbReference type="InterPro" id="IPR016089">
    <property type="entry name" value="Chalcone_isomerase_bundle_sf"/>
</dbReference>
<dbReference type="STRING" id="3827.A0A1S2Y1M7"/>
<proteinExistence type="inferred from homology"/>
<dbReference type="InterPro" id="IPR016087">
    <property type="entry name" value="Chalcone_isomerase"/>
</dbReference>
<reference evidence="10" key="2">
    <citation type="submission" date="2025-08" db="UniProtKB">
        <authorList>
            <consortium name="RefSeq"/>
        </authorList>
    </citation>
    <scope>IDENTIFICATION</scope>
    <source>
        <tissue evidence="10">Etiolated seedlings</tissue>
    </source>
</reference>
<comment type="function">
    <text evidence="5">Catalyzes the intramolecular cyclization of bicyclic chalcones into tricyclic (S)-flavanones. Responsible for the isomerization of 4,2',4',6'-tetrahydroxychalcone (also termed chalcone) into naringenin.</text>
</comment>
<dbReference type="InterPro" id="IPR016088">
    <property type="entry name" value="Chalcone_isomerase_3-sand"/>
</dbReference>
<feature type="domain" description="Chalcone isomerase" evidence="8">
    <location>
        <begin position="11"/>
        <end position="215"/>
    </location>
</feature>
<evidence type="ECO:0000256" key="3">
    <source>
        <dbReference type="ARBA" id="ARBA00023235"/>
    </source>
</evidence>
<dbReference type="GeneID" id="101501370"/>
<dbReference type="SUPFAM" id="SSF54626">
    <property type="entry name" value="Chalcone isomerase"/>
    <property type="match status" value="1"/>
</dbReference>
<dbReference type="PaxDb" id="3827-XP_004497328.1"/>
<dbReference type="PANTHER" id="PTHR28039:SF8">
    <property type="entry name" value="CHALCONE--FLAVANONE ISOMERASE 1-RELATED"/>
    <property type="match status" value="1"/>
</dbReference>
<keyword evidence="3 10" id="KW-0413">Isomerase</keyword>
<comment type="similarity">
    <text evidence="2 7">Belongs to the chalcone isomerase family.</text>
</comment>
<comment type="pathway">
    <text evidence="1">Secondary metabolite biosynthesis; flavonoid biosynthesis.</text>
</comment>
<comment type="catalytic activity">
    <reaction evidence="6">
        <text>a chalcone = a flavanone.</text>
        <dbReference type="EC" id="5.5.1.6"/>
    </reaction>
</comment>
<dbReference type="UniPathway" id="UPA00154"/>
<dbReference type="InterPro" id="IPR036298">
    <property type="entry name" value="Chalcone_isomerase_sf"/>
</dbReference>
<dbReference type="PANTHER" id="PTHR28039">
    <property type="entry name" value="CHALCONE--FLAVONONE ISOMERASE 1-RELATED"/>
    <property type="match status" value="1"/>
</dbReference>
<dbReference type="Pfam" id="PF02431">
    <property type="entry name" value="Chalcone"/>
    <property type="match status" value="1"/>
</dbReference>
<dbReference type="OrthoDB" id="1903537at2759"/>
<dbReference type="KEGG" id="cam:101501370"/>
<gene>
    <name evidence="10" type="primary">LOC101501370</name>
</gene>
<protein>
    <recommendedName>
        <fullName evidence="7">Chalcone-flavonone isomerase family protein</fullName>
    </recommendedName>
</protein>
<dbReference type="eggNOG" id="ENOG502QR5P">
    <property type="taxonomic scope" value="Eukaryota"/>
</dbReference>
<dbReference type="Gene3D" id="3.50.70.10">
    <property type="match status" value="1"/>
</dbReference>
<keyword evidence="9" id="KW-1185">Reference proteome</keyword>
<accession>A0A1S2Y1M7</accession>
<evidence type="ECO:0000256" key="7">
    <source>
        <dbReference type="RuleBase" id="RU361158"/>
    </source>
</evidence>
<evidence type="ECO:0000256" key="2">
    <source>
        <dbReference type="ARBA" id="ARBA00007166"/>
    </source>
</evidence>
<dbReference type="GO" id="GO:0045430">
    <property type="term" value="F:chalcone isomerase activity"/>
    <property type="evidence" value="ECO:0007669"/>
    <property type="project" value="UniProtKB-EC"/>
</dbReference>
<evidence type="ECO:0000313" key="10">
    <source>
        <dbReference type="RefSeq" id="XP_004497328.1"/>
    </source>
</evidence>
<dbReference type="Proteomes" id="UP000087171">
    <property type="component" value="Chromosome Ca4"/>
</dbReference>
<dbReference type="AlphaFoldDB" id="A0A1S2Y1M7"/>
<sequence length="227" mass="24522">MASLPVTALEIENIVFPPTVKPPGSCDTLFLGGAGVRGLQIHDKFVKFTAIAIYLQYTSIPFLADKWKGKSATELTETVPFFRDIVTGPFEKFMQVTMILPLTGQQYSEKVSENCVAIWKSLGIYTDEEAKAIEKFLSVFKDQTFPSGSSILFTVSPKGAGSLTISFSKDGSIPEVESAVIENKLLSEAVLESMIGAHGVSPAAKQSLASRLSELFKEGSDTSISPK</sequence>
<evidence type="ECO:0000259" key="8">
    <source>
        <dbReference type="Pfam" id="PF02431"/>
    </source>
</evidence>
<name>A0A1S2Y1M7_CICAR</name>
<evidence type="ECO:0000256" key="6">
    <source>
        <dbReference type="ARBA" id="ARBA00034056"/>
    </source>
</evidence>
<evidence type="ECO:0000313" key="9">
    <source>
        <dbReference type="Proteomes" id="UP000087171"/>
    </source>
</evidence>
<evidence type="ECO:0000256" key="4">
    <source>
        <dbReference type="ARBA" id="ARBA00023241"/>
    </source>
</evidence>
<organism evidence="9 10">
    <name type="scientific">Cicer arietinum</name>
    <name type="common">Chickpea</name>
    <name type="synonym">Garbanzo</name>
    <dbReference type="NCBI Taxonomy" id="3827"/>
    <lineage>
        <taxon>Eukaryota</taxon>
        <taxon>Viridiplantae</taxon>
        <taxon>Streptophyta</taxon>
        <taxon>Embryophyta</taxon>
        <taxon>Tracheophyta</taxon>
        <taxon>Spermatophyta</taxon>
        <taxon>Magnoliopsida</taxon>
        <taxon>eudicotyledons</taxon>
        <taxon>Gunneridae</taxon>
        <taxon>Pentapetalae</taxon>
        <taxon>rosids</taxon>
        <taxon>fabids</taxon>
        <taxon>Fabales</taxon>
        <taxon>Fabaceae</taxon>
        <taxon>Papilionoideae</taxon>
        <taxon>50 kb inversion clade</taxon>
        <taxon>NPAAA clade</taxon>
        <taxon>Hologalegina</taxon>
        <taxon>IRL clade</taxon>
        <taxon>Cicereae</taxon>
        <taxon>Cicer</taxon>
    </lineage>
</organism>
<keyword evidence="4" id="KW-0284">Flavonoid biosynthesis</keyword>